<reference evidence="1 2" key="1">
    <citation type="submission" date="2009-01" db="EMBL/GenBank/DDBJ databases">
        <authorList>
            <person name="Qin X."/>
            <person name="Bachman B."/>
            <person name="Battles P."/>
            <person name="Bell A."/>
            <person name="Bess C."/>
            <person name="Bickham C."/>
            <person name="Chaboub L."/>
            <person name="Chen D."/>
            <person name="Coyle M."/>
            <person name="Deiros D.R."/>
            <person name="Dinh H."/>
            <person name="Forbes L."/>
            <person name="Fowler G."/>
            <person name="Francisco L."/>
            <person name="Fu Q."/>
            <person name="Gubbala S."/>
            <person name="Hale W."/>
            <person name="Han Y."/>
            <person name="Hemphill L."/>
            <person name="Highlander S.K."/>
            <person name="Hirani K."/>
            <person name="Hogues M."/>
            <person name="Jackson L."/>
            <person name="Jakkamsetti A."/>
            <person name="Javaid M."/>
            <person name="Jiang H."/>
            <person name="Korchina V."/>
            <person name="Kovar C."/>
            <person name="Lara F."/>
            <person name="Lee S."/>
            <person name="Mata R."/>
            <person name="Mathew T."/>
            <person name="Moen C."/>
            <person name="Morales K."/>
            <person name="Munidasa M."/>
            <person name="Nazareth L."/>
            <person name="Ngo R."/>
            <person name="Nguyen L."/>
            <person name="Okwuonu G."/>
            <person name="Ongeri F."/>
            <person name="Patil S."/>
            <person name="Petrosino J."/>
            <person name="Pham C."/>
            <person name="Pham P."/>
            <person name="Pu L.-L."/>
            <person name="Puazo M."/>
            <person name="Raj R."/>
            <person name="Reid J."/>
            <person name="Rouhana J."/>
            <person name="Saada N."/>
            <person name="Shang Y."/>
            <person name="Simmons D."/>
            <person name="Thornton R."/>
            <person name="Warren J."/>
            <person name="Weissenberger G."/>
            <person name="Zhang J."/>
            <person name="Zhang L."/>
            <person name="Zhou C."/>
            <person name="Zhu D."/>
            <person name="Muzny D."/>
            <person name="Worley K."/>
            <person name="Gibbs R."/>
        </authorList>
    </citation>
    <scope>NUCLEOTIDE SEQUENCE [LARGE SCALE GENOMIC DNA]</scope>
    <source>
        <strain evidence="1 2">ATCC 35098</strain>
    </source>
</reference>
<dbReference type="RefSeq" id="WP_004836078.1">
    <property type="nucleotide sequence ID" value="NZ_GG666295.1"/>
</dbReference>
<name>C2CFX2_9FIRM</name>
<gene>
    <name evidence="1" type="ORF">HMPREF0077_0382</name>
</gene>
<comment type="caution">
    <text evidence="1">The sequence shown here is derived from an EMBL/GenBank/DDBJ whole genome shotgun (WGS) entry which is preliminary data.</text>
</comment>
<dbReference type="HOGENOM" id="CLU_2068205_0_0_9"/>
<dbReference type="EMBL" id="ACGC01000014">
    <property type="protein sequence ID" value="EEI83500.1"/>
    <property type="molecule type" value="Genomic_DNA"/>
</dbReference>
<evidence type="ECO:0000313" key="1">
    <source>
        <dbReference type="EMBL" id="EEI83500.1"/>
    </source>
</evidence>
<dbReference type="AlphaFoldDB" id="C2CFX2"/>
<dbReference type="Proteomes" id="UP000003744">
    <property type="component" value="Unassembled WGS sequence"/>
</dbReference>
<accession>C2CFX2</accession>
<proteinExistence type="predicted"/>
<protein>
    <submittedName>
        <fullName evidence="1">Uncharacterized protein</fullName>
    </submittedName>
</protein>
<sequence length="118" mass="13832">MITNAKVTILKKKIVNRENKYVVLGTYPCHWEETRGINTNRTARNRDDIDKITCFIPNELLREIDVEDLIIRNDEDKEIEQLKTAKDYEKKYKAKIVTVSDVFDFGSKDMQHTRIGAN</sequence>
<organism evidence="1 2">
    <name type="scientific">Anaerococcus tetradius ATCC 35098</name>
    <dbReference type="NCBI Taxonomy" id="525255"/>
    <lineage>
        <taxon>Bacteria</taxon>
        <taxon>Bacillati</taxon>
        <taxon>Bacillota</taxon>
        <taxon>Tissierellia</taxon>
        <taxon>Tissierellales</taxon>
        <taxon>Peptoniphilaceae</taxon>
        <taxon>Anaerococcus</taxon>
    </lineage>
</organism>
<evidence type="ECO:0000313" key="2">
    <source>
        <dbReference type="Proteomes" id="UP000003744"/>
    </source>
</evidence>